<evidence type="ECO:0000259" key="15">
    <source>
        <dbReference type="PROSITE" id="PS51192"/>
    </source>
</evidence>
<dbReference type="PROSITE" id="PS51192">
    <property type="entry name" value="HELICASE_ATP_BIND_1"/>
    <property type="match status" value="1"/>
</dbReference>
<dbReference type="Pfam" id="PF07517">
    <property type="entry name" value="SecA_DEAD"/>
    <property type="match status" value="1"/>
</dbReference>
<organism evidence="18 19">
    <name type="scientific">Candidatus Shapirobacteria bacterium CG07_land_8_20_14_0_80_39_18</name>
    <dbReference type="NCBI Taxonomy" id="1974882"/>
    <lineage>
        <taxon>Bacteria</taxon>
        <taxon>Candidatus Shapironibacteriota</taxon>
    </lineage>
</organism>
<evidence type="ECO:0000256" key="6">
    <source>
        <dbReference type="ARBA" id="ARBA00022741"/>
    </source>
</evidence>
<dbReference type="NCBIfam" id="NF009538">
    <property type="entry name" value="PRK12904.1"/>
    <property type="match status" value="1"/>
</dbReference>
<evidence type="ECO:0000256" key="8">
    <source>
        <dbReference type="ARBA" id="ARBA00022927"/>
    </source>
</evidence>
<dbReference type="InterPro" id="IPR014018">
    <property type="entry name" value="SecA_motor_DEAD"/>
</dbReference>
<evidence type="ECO:0000259" key="16">
    <source>
        <dbReference type="PROSITE" id="PS51194"/>
    </source>
</evidence>
<dbReference type="AlphaFoldDB" id="A0A2M6YQW8"/>
<feature type="compositionally biased region" description="Polar residues" evidence="14">
    <location>
        <begin position="877"/>
        <end position="890"/>
    </location>
</feature>
<dbReference type="NCBIfam" id="TIGR00963">
    <property type="entry name" value="secA"/>
    <property type="match status" value="1"/>
</dbReference>
<dbReference type="SMART" id="SM00957">
    <property type="entry name" value="SecA_DEAD"/>
    <property type="match status" value="1"/>
</dbReference>
<keyword evidence="3 12" id="KW-0813">Transport</keyword>
<dbReference type="GO" id="GO:0043952">
    <property type="term" value="P:protein transport by the Sec complex"/>
    <property type="evidence" value="ECO:0007669"/>
    <property type="project" value="UniProtKB-ARBA"/>
</dbReference>
<feature type="binding site" evidence="12">
    <location>
        <position position="512"/>
    </location>
    <ligand>
        <name>ATP</name>
        <dbReference type="ChEBI" id="CHEBI:30616"/>
    </ligand>
</feature>
<dbReference type="InterPro" id="IPR014001">
    <property type="entry name" value="Helicase_ATP-bd"/>
</dbReference>
<dbReference type="Pfam" id="PF07516">
    <property type="entry name" value="SecA_SW"/>
    <property type="match status" value="1"/>
</dbReference>
<evidence type="ECO:0000256" key="3">
    <source>
        <dbReference type="ARBA" id="ARBA00022448"/>
    </source>
</evidence>
<keyword evidence="9 12" id="KW-1278">Translocase</keyword>
<proteinExistence type="inferred from homology"/>
<keyword evidence="7 12" id="KW-0067">ATP-binding</keyword>
<accession>A0A2M6YQW8</accession>
<feature type="domain" description="Helicase ATP-binding" evidence="15">
    <location>
        <begin position="87"/>
        <end position="266"/>
    </location>
</feature>
<dbReference type="SMART" id="SM00958">
    <property type="entry name" value="SecA_PP_bind"/>
    <property type="match status" value="1"/>
</dbReference>
<dbReference type="InterPro" id="IPR036670">
    <property type="entry name" value="SecA_X-link_sf"/>
</dbReference>
<dbReference type="EMBL" id="PEWZ01000121">
    <property type="protein sequence ID" value="PIU34107.1"/>
    <property type="molecule type" value="Genomic_DNA"/>
</dbReference>
<comment type="similarity">
    <text evidence="2 12 13">Belongs to the SecA family.</text>
</comment>
<name>A0A2M6YQW8_9BACT</name>
<dbReference type="GO" id="GO:0005829">
    <property type="term" value="C:cytosol"/>
    <property type="evidence" value="ECO:0007669"/>
    <property type="project" value="TreeGrafter"/>
</dbReference>
<dbReference type="Pfam" id="PF21090">
    <property type="entry name" value="P-loop_SecA"/>
    <property type="match status" value="1"/>
</dbReference>
<dbReference type="InterPro" id="IPR020937">
    <property type="entry name" value="SecA_CS"/>
</dbReference>
<dbReference type="GO" id="GO:0008564">
    <property type="term" value="F:protein-exporting ATPase activity"/>
    <property type="evidence" value="ECO:0007669"/>
    <property type="project" value="UniProtKB-EC"/>
</dbReference>
<evidence type="ECO:0000256" key="1">
    <source>
        <dbReference type="ARBA" id="ARBA00004170"/>
    </source>
</evidence>
<dbReference type="Gene3D" id="3.40.50.300">
    <property type="entry name" value="P-loop containing nucleotide triphosphate hydrolases"/>
    <property type="match status" value="2"/>
</dbReference>
<dbReference type="PANTHER" id="PTHR30612:SF0">
    <property type="entry name" value="CHLOROPLAST PROTEIN-TRANSPORTING ATPASE"/>
    <property type="match status" value="1"/>
</dbReference>
<dbReference type="GO" id="GO:0031522">
    <property type="term" value="C:cell envelope Sec protein transport complex"/>
    <property type="evidence" value="ECO:0007669"/>
    <property type="project" value="TreeGrafter"/>
</dbReference>
<dbReference type="FunFam" id="3.90.1440.10:FF:000002">
    <property type="entry name" value="Protein translocase subunit SecA"/>
    <property type="match status" value="1"/>
</dbReference>
<evidence type="ECO:0000256" key="13">
    <source>
        <dbReference type="RuleBase" id="RU003874"/>
    </source>
</evidence>
<dbReference type="PROSITE" id="PS01312">
    <property type="entry name" value="SECA"/>
    <property type="match status" value="1"/>
</dbReference>
<dbReference type="PANTHER" id="PTHR30612">
    <property type="entry name" value="SECA INNER MEMBRANE COMPONENT OF SEC PROTEIN SECRETION SYSTEM"/>
    <property type="match status" value="1"/>
</dbReference>
<dbReference type="Pfam" id="PF01043">
    <property type="entry name" value="SecA_PP_bind"/>
    <property type="match status" value="1"/>
</dbReference>
<dbReference type="GO" id="GO:0006605">
    <property type="term" value="P:protein targeting"/>
    <property type="evidence" value="ECO:0007669"/>
    <property type="project" value="UniProtKB-UniRule"/>
</dbReference>
<feature type="compositionally biased region" description="Basic and acidic residues" evidence="14">
    <location>
        <begin position="858"/>
        <end position="874"/>
    </location>
</feature>
<reference evidence="19" key="1">
    <citation type="submission" date="2017-09" db="EMBL/GenBank/DDBJ databases">
        <title>Depth-based differentiation of microbial function through sediment-hosted aquifers and enrichment of novel symbionts in the deep terrestrial subsurface.</title>
        <authorList>
            <person name="Probst A.J."/>
            <person name="Ladd B."/>
            <person name="Jarett J.K."/>
            <person name="Geller-Mcgrath D.E."/>
            <person name="Sieber C.M.K."/>
            <person name="Emerson J.B."/>
            <person name="Anantharaman K."/>
            <person name="Thomas B.C."/>
            <person name="Malmstrom R."/>
            <person name="Stieglmeier M."/>
            <person name="Klingl A."/>
            <person name="Woyke T."/>
            <person name="Ryan C.M."/>
            <person name="Banfield J.F."/>
        </authorList>
    </citation>
    <scope>NUCLEOTIDE SEQUENCE [LARGE SCALE GENOMIC DNA]</scope>
</reference>
<evidence type="ECO:0000256" key="12">
    <source>
        <dbReference type="HAMAP-Rule" id="MF_01382"/>
    </source>
</evidence>
<comment type="subcellular location">
    <subcellularLocation>
        <location evidence="12">Cell membrane</location>
        <topology evidence="12">Peripheral membrane protein</topology>
        <orientation evidence="12">Cytoplasmic side</orientation>
    </subcellularLocation>
    <subcellularLocation>
        <location evidence="12">Cytoplasm</location>
    </subcellularLocation>
    <subcellularLocation>
        <location evidence="1">Membrane</location>
        <topology evidence="1">Peripheral membrane protein</topology>
    </subcellularLocation>
    <text evidence="12">Distribution is 50-50.</text>
</comment>
<dbReference type="InterPro" id="IPR011115">
    <property type="entry name" value="SecA_DEAD"/>
</dbReference>
<dbReference type="SUPFAM" id="SSF52540">
    <property type="entry name" value="P-loop containing nucleoside triphosphate hydrolases"/>
    <property type="match status" value="2"/>
</dbReference>
<keyword evidence="10 12" id="KW-0811">Translocation</keyword>
<dbReference type="InterPro" id="IPR044722">
    <property type="entry name" value="SecA_SF2_C"/>
</dbReference>
<feature type="region of interest" description="Disordered" evidence="14">
    <location>
        <begin position="854"/>
        <end position="909"/>
    </location>
</feature>
<evidence type="ECO:0000313" key="18">
    <source>
        <dbReference type="EMBL" id="PIU34107.1"/>
    </source>
</evidence>
<feature type="binding site" evidence="12">
    <location>
        <position position="85"/>
    </location>
    <ligand>
        <name>ATP</name>
        <dbReference type="ChEBI" id="CHEBI:30616"/>
    </ligand>
</feature>
<dbReference type="InterPro" id="IPR011116">
    <property type="entry name" value="SecA_Wing/Scaffold"/>
</dbReference>
<dbReference type="GO" id="GO:0017038">
    <property type="term" value="P:protein import"/>
    <property type="evidence" value="ECO:0007669"/>
    <property type="project" value="InterPro"/>
</dbReference>
<comment type="function">
    <text evidence="12">Part of the Sec protein translocase complex. Interacts with the SecYEG preprotein conducting channel. Has a central role in coupling the hydrolysis of ATP to the transfer of proteins into and across the cell membrane, serving as an ATP-driven molecular motor driving the stepwise translocation of polypeptide chains across the membrane.</text>
</comment>
<dbReference type="SUPFAM" id="SSF81886">
    <property type="entry name" value="Helical scaffold and wing domains of SecA"/>
    <property type="match status" value="1"/>
</dbReference>
<dbReference type="SUPFAM" id="SSF81767">
    <property type="entry name" value="Pre-protein crosslinking domain of SecA"/>
    <property type="match status" value="1"/>
</dbReference>
<dbReference type="Proteomes" id="UP000229502">
    <property type="component" value="Unassembled WGS sequence"/>
</dbReference>
<dbReference type="CDD" id="cd18803">
    <property type="entry name" value="SF2_C_secA"/>
    <property type="match status" value="1"/>
</dbReference>
<keyword evidence="11 12" id="KW-0472">Membrane</keyword>
<comment type="subunit">
    <text evidence="12">Monomer and homodimer. Part of the essential Sec protein translocation apparatus which comprises SecA, SecYEG and auxiliary proteins SecDF. Other proteins may also be involved.</text>
</comment>
<dbReference type="Gene3D" id="3.90.1440.10">
    <property type="entry name" value="SecA, preprotein cross-linking domain"/>
    <property type="match status" value="1"/>
</dbReference>
<dbReference type="GO" id="GO:0065002">
    <property type="term" value="P:intracellular protein transmembrane transport"/>
    <property type="evidence" value="ECO:0007669"/>
    <property type="project" value="UniProtKB-UniRule"/>
</dbReference>
<feature type="domain" description="SecA family profile" evidence="17">
    <location>
        <begin position="1"/>
        <end position="616"/>
    </location>
</feature>
<dbReference type="Gene3D" id="1.10.3060.10">
    <property type="entry name" value="Helical scaffold and wing domains of SecA"/>
    <property type="match status" value="1"/>
</dbReference>
<evidence type="ECO:0000313" key="19">
    <source>
        <dbReference type="Proteomes" id="UP000229502"/>
    </source>
</evidence>
<dbReference type="FunFam" id="3.40.50.300:FF:000113">
    <property type="entry name" value="Preprotein translocase subunit SecA"/>
    <property type="match status" value="1"/>
</dbReference>
<keyword evidence="6 12" id="KW-0547">Nucleotide-binding</keyword>
<dbReference type="GO" id="GO:0005524">
    <property type="term" value="F:ATP binding"/>
    <property type="evidence" value="ECO:0007669"/>
    <property type="project" value="UniProtKB-UniRule"/>
</dbReference>
<keyword evidence="5 12" id="KW-0963">Cytoplasm</keyword>
<dbReference type="CDD" id="cd17928">
    <property type="entry name" value="DEXDc_SecA"/>
    <property type="match status" value="1"/>
</dbReference>
<evidence type="ECO:0000256" key="9">
    <source>
        <dbReference type="ARBA" id="ARBA00022967"/>
    </source>
</evidence>
<evidence type="ECO:0000256" key="14">
    <source>
        <dbReference type="SAM" id="MobiDB-lite"/>
    </source>
</evidence>
<evidence type="ECO:0000256" key="11">
    <source>
        <dbReference type="ARBA" id="ARBA00023136"/>
    </source>
</evidence>
<dbReference type="InterPro" id="IPR027417">
    <property type="entry name" value="P-loop_NTPase"/>
</dbReference>
<dbReference type="PROSITE" id="PS51194">
    <property type="entry name" value="HELICASE_CTER"/>
    <property type="match status" value="1"/>
</dbReference>
<evidence type="ECO:0000256" key="4">
    <source>
        <dbReference type="ARBA" id="ARBA00022475"/>
    </source>
</evidence>
<evidence type="ECO:0000259" key="17">
    <source>
        <dbReference type="PROSITE" id="PS51196"/>
    </source>
</evidence>
<evidence type="ECO:0000256" key="5">
    <source>
        <dbReference type="ARBA" id="ARBA00022490"/>
    </source>
</evidence>
<sequence length="919" mass="103789">MLGIFQKLFDANQKELDGLLPIVEKINSFEDGLVKLSDEELAAKTPEFKLSLSRGEGLDEIMPEALAVIREAVKRQVNQRAFDVQLLAAISLHKGRVAEQRTGEGKTLSAALSAYVNGLTSKGIHIVTVNDYLARIGTGWYGRALTMLGLKVACIIHEQAFLYDPNFRDKSQIDDRLAHLNPISRKEAYLADVTYGTNNEFGFDYLRDNLVSDLNEMVQRDPYFAIVDEVDSILIDEARTPLIISAPDTEPTKKYYDFARLISGLSPDTDYSSDEKSKTANLTEHGIRKVEKMLGVDNLYEKDFDTIHHIENALKAKVHFLRDRDYVIKDDQVIIVDEFTGRLMFGRRWSEGLHQAIEAKEGVQIQQESKTLATISFQNYFRMYKKLAGMTGTAATEAEEFKKIYNLDVTVIPTNKPMIRVDHGDVVYKNQRAKYAAIVKEIEECYKKGQPVLVGTTSVAKNEIIDQFLNHKKIPHAVLNAKQHQKEAEIITKAGEKSAVTIATNMAGRGVDIVLGGAMPQKIDFEGEKEYQKAAEAWQEKHDKIISFGGLHVIGTERHESRRIDNQLRGRSGRQGDPGSSRFFVALDDDLMRIFGGDQISSLMTRFNMPEDVPLEHAMVSRSIEQAQVKVEGFNFDMRKQVVEYDDVMNKQREIIYKLRKGALETSGQGTGISEQPKALKEEILEKINIEITNLVAMYSPEGYSGGTSFAYSEPEYEKIILGFVEIVPFDDRSQNQLKEQISKLKGQNTISEFLLKVIEDIYANREKMLGEEVSRQIERYVYLSTIDKLWIDHLTAVDDLRDGIGLRGYAQRDPLVEYKKEAFEMFEKLVNQIDYEVVRKIFRIQVMAQQPTVSLERATEGRGKGSGHTKADDLPTVSSTQPITSQSVGRNDPCPCGAVDPQTGKPKKYKKCCYPKYG</sequence>
<feature type="domain" description="Helicase C-terminal" evidence="16">
    <location>
        <begin position="437"/>
        <end position="621"/>
    </location>
</feature>
<dbReference type="GO" id="GO:0005886">
    <property type="term" value="C:plasma membrane"/>
    <property type="evidence" value="ECO:0007669"/>
    <property type="project" value="UniProtKB-SubCell"/>
</dbReference>
<dbReference type="PRINTS" id="PR00906">
    <property type="entry name" value="SECA"/>
</dbReference>
<dbReference type="EC" id="7.4.2.8" evidence="12"/>
<feature type="binding site" evidence="12">
    <location>
        <begin position="103"/>
        <end position="107"/>
    </location>
    <ligand>
        <name>ATP</name>
        <dbReference type="ChEBI" id="CHEBI:30616"/>
    </ligand>
</feature>
<evidence type="ECO:0000256" key="10">
    <source>
        <dbReference type="ARBA" id="ARBA00023010"/>
    </source>
</evidence>
<evidence type="ECO:0000256" key="7">
    <source>
        <dbReference type="ARBA" id="ARBA00022840"/>
    </source>
</evidence>
<keyword evidence="4 12" id="KW-1003">Cell membrane</keyword>
<keyword evidence="8 12" id="KW-0653">Protein transport</keyword>
<dbReference type="HAMAP" id="MF_01382">
    <property type="entry name" value="SecA"/>
    <property type="match status" value="1"/>
</dbReference>
<evidence type="ECO:0000256" key="2">
    <source>
        <dbReference type="ARBA" id="ARBA00007650"/>
    </source>
</evidence>
<dbReference type="PROSITE" id="PS51196">
    <property type="entry name" value="SECA_MOTOR_DEAD"/>
    <property type="match status" value="1"/>
</dbReference>
<comment type="caution">
    <text evidence="18">The sequence shown here is derived from an EMBL/GenBank/DDBJ whole genome shotgun (WGS) entry which is preliminary data.</text>
</comment>
<dbReference type="InterPro" id="IPR000185">
    <property type="entry name" value="SecA"/>
</dbReference>
<dbReference type="InterPro" id="IPR036266">
    <property type="entry name" value="SecA_Wing/Scaffold_sf"/>
</dbReference>
<protein>
    <recommendedName>
        <fullName evidence="12 13">Protein translocase subunit SecA</fullName>
        <ecNumber evidence="12">7.4.2.8</ecNumber>
    </recommendedName>
</protein>
<dbReference type="InterPro" id="IPR001650">
    <property type="entry name" value="Helicase_C-like"/>
</dbReference>
<gene>
    <name evidence="12" type="primary">secA</name>
    <name evidence="18" type="ORF">COT03_02540</name>
</gene>
<dbReference type="InterPro" id="IPR011130">
    <property type="entry name" value="SecA_preprotein_X-link_dom"/>
</dbReference>
<comment type="catalytic activity">
    <reaction evidence="12">
        <text>ATP + H2O + cellular proteinSide 1 = ADP + phosphate + cellular proteinSide 2.</text>
        <dbReference type="EC" id="7.4.2.8"/>
    </reaction>
</comment>